<feature type="domain" description="Core" evidence="1">
    <location>
        <begin position="1"/>
        <end position="112"/>
    </location>
</feature>
<proteinExistence type="predicted"/>
<comment type="caution">
    <text evidence="2">The sequence shown here is derived from an EMBL/GenBank/DDBJ whole genome shotgun (WGS) entry which is preliminary data.</text>
</comment>
<dbReference type="EMBL" id="JACSQW010000004">
    <property type="protein sequence ID" value="MBD7894525.1"/>
    <property type="molecule type" value="Genomic_DNA"/>
</dbReference>
<evidence type="ECO:0000259" key="1">
    <source>
        <dbReference type="Pfam" id="PF01521"/>
    </source>
</evidence>
<organism evidence="2 3">
    <name type="scientific">Limosilactobacillus avistercoris</name>
    <dbReference type="NCBI Taxonomy" id="2762243"/>
    <lineage>
        <taxon>Bacteria</taxon>
        <taxon>Bacillati</taxon>
        <taxon>Bacillota</taxon>
        <taxon>Bacilli</taxon>
        <taxon>Lactobacillales</taxon>
        <taxon>Lactobacillaceae</taxon>
        <taxon>Limosilactobacillus</taxon>
    </lineage>
</organism>
<dbReference type="Gene3D" id="2.60.300.12">
    <property type="entry name" value="HesB-like domain"/>
    <property type="match status" value="1"/>
</dbReference>
<dbReference type="InterPro" id="IPR035903">
    <property type="entry name" value="HesB-like_dom_sf"/>
</dbReference>
<dbReference type="Proteomes" id="UP000616837">
    <property type="component" value="Unassembled WGS sequence"/>
</dbReference>
<keyword evidence="3" id="KW-1185">Reference proteome</keyword>
<protein>
    <submittedName>
        <fullName evidence="2">Iron-sulfur cluster biosynthesis family protein</fullName>
    </submittedName>
</protein>
<dbReference type="InterPro" id="IPR000361">
    <property type="entry name" value="ATAP_core_dom"/>
</dbReference>
<dbReference type="SUPFAM" id="SSF89360">
    <property type="entry name" value="HesB-like domain"/>
    <property type="match status" value="1"/>
</dbReference>
<dbReference type="Pfam" id="PF01521">
    <property type="entry name" value="Fe-S_biosyn"/>
    <property type="match status" value="1"/>
</dbReference>
<accession>A0ABR8PB73</accession>
<name>A0ABR8PB73_9LACO</name>
<evidence type="ECO:0000313" key="2">
    <source>
        <dbReference type="EMBL" id="MBD7894525.1"/>
    </source>
</evidence>
<reference evidence="2 3" key="1">
    <citation type="submission" date="2020-08" db="EMBL/GenBank/DDBJ databases">
        <title>A Genomic Blueprint of the Chicken Gut Microbiome.</title>
        <authorList>
            <person name="Gilroy R."/>
            <person name="Ravi A."/>
            <person name="Getino M."/>
            <person name="Pursley I."/>
            <person name="Horton D.L."/>
            <person name="Alikhan N.-F."/>
            <person name="Baker D."/>
            <person name="Gharbi K."/>
            <person name="Hall N."/>
            <person name="Watson M."/>
            <person name="Adriaenssens E.M."/>
            <person name="Foster-Nyarko E."/>
            <person name="Jarju S."/>
            <person name="Secka A."/>
            <person name="Antonio M."/>
            <person name="Oren A."/>
            <person name="Chaudhuri R."/>
            <person name="La Ragione R.M."/>
            <person name="Hildebrand F."/>
            <person name="Pallen M.J."/>
        </authorList>
    </citation>
    <scope>NUCLEOTIDE SEQUENCE [LARGE SCALE GENOMIC DNA]</scope>
    <source>
        <strain evidence="2 3">Sa3CUN2</strain>
    </source>
</reference>
<gene>
    <name evidence="2" type="ORF">H9564_02105</name>
</gene>
<evidence type="ECO:0000313" key="3">
    <source>
        <dbReference type="Proteomes" id="UP000616837"/>
    </source>
</evidence>
<dbReference type="RefSeq" id="WP_191683901.1">
    <property type="nucleotide sequence ID" value="NZ_JACSQW010000004.1"/>
</dbReference>
<sequence length="129" mass="14732">MKLTVTEEAKKRIARYLSPDKKIILDFDDGVGPFSAVGDCGLEAGYKLVFVNRDQKFPDFNSKIPSNIGTIYYKGYTKPQLDEKMELRFNQHYFTMPLVSPHGTLTENVEVLDFTGVQETNDFQLTHDC</sequence>